<dbReference type="InterPro" id="IPR055170">
    <property type="entry name" value="GFO_IDH_MocA-like_dom"/>
</dbReference>
<dbReference type="SUPFAM" id="SSF51735">
    <property type="entry name" value="NAD(P)-binding Rossmann-fold domains"/>
    <property type="match status" value="1"/>
</dbReference>
<protein>
    <submittedName>
        <fullName evidence="3">1,5-anhydro-D-fructose reductase (1,5-anhydro-D-mannitol-forming)</fullName>
        <ecNumber evidence="3">1.1.1.292</ecNumber>
    </submittedName>
</protein>
<dbReference type="InterPro" id="IPR036291">
    <property type="entry name" value="NAD(P)-bd_dom_sf"/>
</dbReference>
<evidence type="ECO:0000313" key="3">
    <source>
        <dbReference type="EMBL" id="MBB4235910.1"/>
    </source>
</evidence>
<dbReference type="PANTHER" id="PTHR43377">
    <property type="entry name" value="BILIVERDIN REDUCTASE A"/>
    <property type="match status" value="1"/>
</dbReference>
<dbReference type="PANTHER" id="PTHR43377:SF1">
    <property type="entry name" value="BILIVERDIN REDUCTASE A"/>
    <property type="match status" value="1"/>
</dbReference>
<dbReference type="Proteomes" id="UP000540909">
    <property type="component" value="Unassembled WGS sequence"/>
</dbReference>
<feature type="domain" description="Gfo/Idh/MocA-like oxidoreductase N-terminal" evidence="1">
    <location>
        <begin position="6"/>
        <end position="124"/>
    </location>
</feature>
<dbReference type="GO" id="GO:0000166">
    <property type="term" value="F:nucleotide binding"/>
    <property type="evidence" value="ECO:0007669"/>
    <property type="project" value="InterPro"/>
</dbReference>
<comment type="caution">
    <text evidence="3">The sequence shown here is derived from an EMBL/GenBank/DDBJ whole genome shotgun (WGS) entry which is preliminary data.</text>
</comment>
<organism evidence="3 4">
    <name type="scientific">Rhizobium esperanzae</name>
    <dbReference type="NCBI Taxonomy" id="1967781"/>
    <lineage>
        <taxon>Bacteria</taxon>
        <taxon>Pseudomonadati</taxon>
        <taxon>Pseudomonadota</taxon>
        <taxon>Alphaproteobacteria</taxon>
        <taxon>Hyphomicrobiales</taxon>
        <taxon>Rhizobiaceae</taxon>
        <taxon>Rhizobium/Agrobacterium group</taxon>
        <taxon>Rhizobium</taxon>
    </lineage>
</organism>
<proteinExistence type="predicted"/>
<gene>
    <name evidence="3" type="ORF">GGD57_002484</name>
</gene>
<dbReference type="AlphaFoldDB" id="A0A7W6R346"/>
<accession>A0A7W6R346</accession>
<evidence type="ECO:0000313" key="4">
    <source>
        <dbReference type="Proteomes" id="UP000540909"/>
    </source>
</evidence>
<dbReference type="SUPFAM" id="SSF55347">
    <property type="entry name" value="Glyceraldehyde-3-phosphate dehydrogenase-like, C-terminal domain"/>
    <property type="match status" value="1"/>
</dbReference>
<dbReference type="RefSeq" id="WP_184469976.1">
    <property type="nucleotide sequence ID" value="NZ_JACIFY010000007.1"/>
</dbReference>
<evidence type="ECO:0000259" key="1">
    <source>
        <dbReference type="Pfam" id="PF01408"/>
    </source>
</evidence>
<evidence type="ECO:0000259" key="2">
    <source>
        <dbReference type="Pfam" id="PF22725"/>
    </source>
</evidence>
<dbReference type="Gene3D" id="3.30.360.10">
    <property type="entry name" value="Dihydrodipicolinate Reductase, domain 2"/>
    <property type="match status" value="1"/>
</dbReference>
<dbReference type="Gene3D" id="3.40.50.720">
    <property type="entry name" value="NAD(P)-binding Rossmann-like Domain"/>
    <property type="match status" value="1"/>
</dbReference>
<dbReference type="GO" id="GO:0033712">
    <property type="term" value="F:1,5-anhydro-D-fructose reductase (1,5-anhydro-D-mannitol-forming) activity"/>
    <property type="evidence" value="ECO:0007669"/>
    <property type="project" value="UniProtKB-EC"/>
</dbReference>
<dbReference type="InterPro" id="IPR000683">
    <property type="entry name" value="Gfo/Idh/MocA-like_OxRdtase_N"/>
</dbReference>
<feature type="domain" description="GFO/IDH/MocA-like oxidoreductase" evidence="2">
    <location>
        <begin position="132"/>
        <end position="253"/>
    </location>
</feature>
<dbReference type="InterPro" id="IPR051450">
    <property type="entry name" value="Gfo/Idh/MocA_Oxidoreductases"/>
</dbReference>
<dbReference type="EC" id="1.1.1.292" evidence="3"/>
<dbReference type="EMBL" id="JACIFY010000007">
    <property type="protein sequence ID" value="MBB4235910.1"/>
    <property type="molecule type" value="Genomic_DNA"/>
</dbReference>
<dbReference type="Pfam" id="PF01408">
    <property type="entry name" value="GFO_IDH_MocA"/>
    <property type="match status" value="1"/>
</dbReference>
<sequence length="336" mass="35727">MKKKVKWGLIGASRIAAEWIIPAIREATDSEVVAVQGSDKDRVEKYARAHGIPLAFSSVDDLLASDVDAVYISNTNEKHAPCAIRALQAGKHVLDEKPMAMSVKDAQAMVGLASDKGLVLGVNHHLRSMNSHRKLRELVADGVLGDLVAVRIMFGVLLPQANRGWRTESADAGAGVFFDLSVHDADLLHFVLGEKITQIAAFTSNNGISAQGIEDTVAAIARTESGLLVQITESFAMQHAKTSLELHGTKASAFAEDVLLQRAGGTISLSIDGSRVPIAIEHSNAYPRVIGAFNDSIRGEGRPVVTGEDGLASLKLAIAAREAARTGQVVAVDTMR</sequence>
<name>A0A7W6R346_9HYPH</name>
<dbReference type="Pfam" id="PF22725">
    <property type="entry name" value="GFO_IDH_MocA_C3"/>
    <property type="match status" value="1"/>
</dbReference>
<reference evidence="3 4" key="1">
    <citation type="submission" date="2020-08" db="EMBL/GenBank/DDBJ databases">
        <title>Genomic Encyclopedia of Type Strains, Phase IV (KMG-V): Genome sequencing to study the core and pangenomes of soil and plant-associated prokaryotes.</title>
        <authorList>
            <person name="Whitman W."/>
        </authorList>
    </citation>
    <scope>NUCLEOTIDE SEQUENCE [LARGE SCALE GENOMIC DNA]</scope>
    <source>
        <strain evidence="3 4">SEMIA 4089</strain>
    </source>
</reference>
<keyword evidence="3" id="KW-0560">Oxidoreductase</keyword>